<dbReference type="OrthoDB" id="7365953at2"/>
<dbReference type="RefSeq" id="WP_061488012.1">
    <property type="nucleotide sequence ID" value="NZ_LHZT01000117.1"/>
</dbReference>
<reference evidence="1 2" key="1">
    <citation type="submission" date="2015-06" db="EMBL/GenBank/DDBJ databases">
        <title>Improved classification and identification of acetic acid bacteria using matrix-assisted laser desorption/ionization time-of-flight mass spectrometry; Gluconobacter nephelii and Gluconobacter uchimurae are later heterotypic synonyms of Gluconobacter japonicus and Gluconobacter oxydans, respectively.</title>
        <authorList>
            <person name="Li L."/>
            <person name="Cleenwerck I."/>
            <person name="De Vuyst L."/>
            <person name="Vandamme P."/>
        </authorList>
    </citation>
    <scope>NUCLEOTIDE SEQUENCE [LARGE SCALE GENOMIC DNA]</scope>
    <source>
        <strain evidence="1 2">LMG 1663</strain>
    </source>
</reference>
<comment type="caution">
    <text evidence="1">The sequence shown here is derived from an EMBL/GenBank/DDBJ whole genome shotgun (WGS) entry which is preliminary data.</text>
</comment>
<dbReference type="AlphaFoldDB" id="A0A149TY26"/>
<organism evidence="1 2">
    <name type="scientific">Acetobacter tropicalis</name>
    <dbReference type="NCBI Taxonomy" id="104102"/>
    <lineage>
        <taxon>Bacteria</taxon>
        <taxon>Pseudomonadati</taxon>
        <taxon>Pseudomonadota</taxon>
        <taxon>Alphaproteobacteria</taxon>
        <taxon>Acetobacterales</taxon>
        <taxon>Acetobacteraceae</taxon>
        <taxon>Acetobacter</taxon>
    </lineage>
</organism>
<proteinExistence type="predicted"/>
<protein>
    <submittedName>
        <fullName evidence="1">Uncharacterized protein</fullName>
    </submittedName>
</protein>
<sequence length="104" mass="12048">MWLIVIVIAAWFYWGNFGTIIANQFWKNDAAPWERVTAVYYPDNMDMSKYQIYENLKNVEDCQRVSHLAATLNGDATMTHSSYICNIGKEREEGGLTIYRTNAK</sequence>
<evidence type="ECO:0000313" key="2">
    <source>
        <dbReference type="Proteomes" id="UP000075411"/>
    </source>
</evidence>
<dbReference type="PATRIC" id="fig|104102.12.peg.2276"/>
<accession>A0A149TY26</accession>
<gene>
    <name evidence="1" type="ORF">AD947_07345</name>
</gene>
<dbReference type="Proteomes" id="UP000075411">
    <property type="component" value="Unassembled WGS sequence"/>
</dbReference>
<dbReference type="EMBL" id="LHZT01000117">
    <property type="protein sequence ID" value="KXV57996.1"/>
    <property type="molecule type" value="Genomic_DNA"/>
</dbReference>
<evidence type="ECO:0000313" key="1">
    <source>
        <dbReference type="EMBL" id="KXV57996.1"/>
    </source>
</evidence>
<name>A0A149TY26_9PROT</name>